<proteinExistence type="predicted"/>
<dbReference type="EMBL" id="PXYT01000115">
    <property type="protein sequence ID" value="PSR22274.1"/>
    <property type="molecule type" value="Genomic_DNA"/>
</dbReference>
<protein>
    <submittedName>
        <fullName evidence="1">Uncharacterized protein</fullName>
    </submittedName>
</protein>
<accession>A0A2T2WJ53</accession>
<name>A0A2T2WJ53_9FIRM</name>
<gene>
    <name evidence="1" type="ORF">C7B43_20870</name>
</gene>
<dbReference type="Proteomes" id="UP000242699">
    <property type="component" value="Unassembled WGS sequence"/>
</dbReference>
<comment type="caution">
    <text evidence="1">The sequence shown here is derived from an EMBL/GenBank/DDBJ whole genome shotgun (WGS) entry which is preliminary data.</text>
</comment>
<dbReference type="AlphaFoldDB" id="A0A2T2WJ53"/>
<reference evidence="1 2" key="1">
    <citation type="journal article" date="2014" name="BMC Genomics">
        <title>Comparison of environmental and isolate Sulfobacillus genomes reveals diverse carbon, sulfur, nitrogen, and hydrogen metabolisms.</title>
        <authorList>
            <person name="Justice N.B."/>
            <person name="Norman A."/>
            <person name="Brown C.T."/>
            <person name="Singh A."/>
            <person name="Thomas B.C."/>
            <person name="Banfield J.F."/>
        </authorList>
    </citation>
    <scope>NUCLEOTIDE SEQUENCE [LARGE SCALE GENOMIC DNA]</scope>
    <source>
        <strain evidence="1">AMDSBA1</strain>
    </source>
</reference>
<organism evidence="1 2">
    <name type="scientific">Sulfobacillus benefaciens</name>
    <dbReference type="NCBI Taxonomy" id="453960"/>
    <lineage>
        <taxon>Bacteria</taxon>
        <taxon>Bacillati</taxon>
        <taxon>Bacillota</taxon>
        <taxon>Clostridia</taxon>
        <taxon>Eubacteriales</taxon>
        <taxon>Clostridiales Family XVII. Incertae Sedis</taxon>
        <taxon>Sulfobacillus</taxon>
    </lineage>
</organism>
<evidence type="ECO:0000313" key="2">
    <source>
        <dbReference type="Proteomes" id="UP000242699"/>
    </source>
</evidence>
<sequence length="224" mass="25611">MHDMVDDSNWEPTLRVIQSGEFLTQIPSRRQKLMDWPLFTVRSRKALDTTPYSEVAPIGDEIYERVIDLSWGGHYRLVWDIATARAIAQRDHVGPQFFAADDLLPGVVTADLDLPHVYQTDPTQGTVVVAEYPLLEEKFVILDGNHRIFLAHHSGSDVAALVLGEEQMCEALCHERFRLYYAFHWNLSRWLTIEVTGRVPAAYPWFPLTKEDKAGPPLLDRESP</sequence>
<evidence type="ECO:0000313" key="1">
    <source>
        <dbReference type="EMBL" id="PSR22274.1"/>
    </source>
</evidence>